<dbReference type="EMBL" id="CVRI01000053">
    <property type="protein sequence ID" value="CRK99820.1"/>
    <property type="molecule type" value="Genomic_DNA"/>
</dbReference>
<organism evidence="1 2">
    <name type="scientific">Clunio marinus</name>
    <dbReference type="NCBI Taxonomy" id="568069"/>
    <lineage>
        <taxon>Eukaryota</taxon>
        <taxon>Metazoa</taxon>
        <taxon>Ecdysozoa</taxon>
        <taxon>Arthropoda</taxon>
        <taxon>Hexapoda</taxon>
        <taxon>Insecta</taxon>
        <taxon>Pterygota</taxon>
        <taxon>Neoptera</taxon>
        <taxon>Endopterygota</taxon>
        <taxon>Diptera</taxon>
        <taxon>Nematocera</taxon>
        <taxon>Chironomoidea</taxon>
        <taxon>Chironomidae</taxon>
        <taxon>Clunio</taxon>
    </lineage>
</organism>
<dbReference type="Proteomes" id="UP000183832">
    <property type="component" value="Unassembled WGS sequence"/>
</dbReference>
<dbReference type="AlphaFoldDB" id="A0A1J1IJV1"/>
<gene>
    <name evidence="1" type="ORF">CLUMA_CG013128</name>
</gene>
<evidence type="ECO:0000313" key="1">
    <source>
        <dbReference type="EMBL" id="CRK99820.1"/>
    </source>
</evidence>
<accession>A0A1J1IJV1</accession>
<reference evidence="1 2" key="1">
    <citation type="submission" date="2015-04" db="EMBL/GenBank/DDBJ databases">
        <authorList>
            <person name="Syromyatnikov M.Y."/>
            <person name="Popov V.N."/>
        </authorList>
    </citation>
    <scope>NUCLEOTIDE SEQUENCE [LARGE SCALE GENOMIC DNA]</scope>
</reference>
<evidence type="ECO:0000313" key="2">
    <source>
        <dbReference type="Proteomes" id="UP000183832"/>
    </source>
</evidence>
<name>A0A1J1IJV1_9DIPT</name>
<proteinExistence type="predicted"/>
<protein>
    <submittedName>
        <fullName evidence="1">CLUMA_CG013128, isoform A</fullName>
    </submittedName>
</protein>
<keyword evidence="2" id="KW-1185">Reference proteome</keyword>
<sequence length="69" mass="8495">METKFVREDAYETIDDYLQYIRQTIFIVQHFFHSYYHNLLTTSDILDDNRFKEADKYSKMIYLALQLKC</sequence>